<evidence type="ECO:0000313" key="3">
    <source>
        <dbReference type="Proteomes" id="UP000007800"/>
    </source>
</evidence>
<protein>
    <submittedName>
        <fullName evidence="2">Uncharacterized protein</fullName>
    </submittedName>
</protein>
<feature type="region of interest" description="Disordered" evidence="1">
    <location>
        <begin position="1"/>
        <end position="78"/>
    </location>
</feature>
<gene>
    <name evidence="2" type="ORF">Pmar_PMAR009761</name>
</gene>
<reference evidence="2 3" key="1">
    <citation type="submission" date="2008-07" db="EMBL/GenBank/DDBJ databases">
        <authorList>
            <person name="El-Sayed N."/>
            <person name="Caler E."/>
            <person name="Inman J."/>
            <person name="Amedeo P."/>
            <person name="Hass B."/>
            <person name="Wortman J."/>
        </authorList>
    </citation>
    <scope>NUCLEOTIDE SEQUENCE [LARGE SCALE GENOMIC DNA]</scope>
    <source>
        <strain evidence="3">ATCC 50983 / TXsc</strain>
    </source>
</reference>
<sequence length="515" mass="57078">MPPESDTVIDYTTKEVVSGPEISAEENNNTTPDDFMLLQQQPPSGASSHYTPVDPVKDVFNGYDHSGSSSSTTGGLFGVSPAAATVDFLKDGRSSDIPPSSMFEDSRVMTSPVADLSWLGTKPATYNQELPTQRSSTTAQRFISPPELTYPPMGDPLFSTVRSALDGMGTPREAAGYGGFASRMGSQRPRPVNLHQQQKQQQASNILDKKVQEEHDRLIAERMQAELDREYEERLTSAPLPCEAVQHKQKKKEKKMGKMPKAVKAVKASSASSTPWGSPPKNEEVNNNGNASAEEDLAHEMAAHGIVLKKAKVKSHKNGRQQNQRMWRKDGMECSALDSPKRSSHIMWRKDGMECSALDSPKRSSHIMWRKDGMECSALENNSEGDMVIFGPAGGQGGAYVTRGELKTSLDRVHQRCEAALSGEGSSPSRFISPDDPIYRSMVGRIQELETAVLRKKDRSIVEGWLESSSYEERRKLERTVADLQRSVKRMQSRDEVGINRAEIRYLRLPGERYV</sequence>
<dbReference type="EMBL" id="GG677829">
    <property type="protein sequence ID" value="EER10127.1"/>
    <property type="molecule type" value="Genomic_DNA"/>
</dbReference>
<dbReference type="GeneID" id="9038511"/>
<feature type="compositionally biased region" description="Basic residues" evidence="1">
    <location>
        <begin position="247"/>
        <end position="258"/>
    </location>
</feature>
<dbReference type="Proteomes" id="UP000007800">
    <property type="component" value="Unassembled WGS sequence"/>
</dbReference>
<evidence type="ECO:0000313" key="2">
    <source>
        <dbReference type="EMBL" id="EER10127.1"/>
    </source>
</evidence>
<name>C5KZG7_PERM5</name>
<accession>C5KZG7</accession>
<evidence type="ECO:0000256" key="1">
    <source>
        <dbReference type="SAM" id="MobiDB-lite"/>
    </source>
</evidence>
<dbReference type="AlphaFoldDB" id="C5KZG7"/>
<organism evidence="3">
    <name type="scientific">Perkinsus marinus (strain ATCC 50983 / TXsc)</name>
    <dbReference type="NCBI Taxonomy" id="423536"/>
    <lineage>
        <taxon>Eukaryota</taxon>
        <taxon>Sar</taxon>
        <taxon>Alveolata</taxon>
        <taxon>Perkinsozoa</taxon>
        <taxon>Perkinsea</taxon>
        <taxon>Perkinsida</taxon>
        <taxon>Perkinsidae</taxon>
        <taxon>Perkinsus</taxon>
    </lineage>
</organism>
<keyword evidence="3" id="KW-1185">Reference proteome</keyword>
<feature type="compositionally biased region" description="Polar residues" evidence="1">
    <location>
        <begin position="25"/>
        <end position="50"/>
    </location>
</feature>
<feature type="compositionally biased region" description="Low complexity" evidence="1">
    <location>
        <begin position="259"/>
        <end position="273"/>
    </location>
</feature>
<proteinExistence type="predicted"/>
<feature type="region of interest" description="Disordered" evidence="1">
    <location>
        <begin position="245"/>
        <end position="286"/>
    </location>
</feature>
<dbReference type="RefSeq" id="XP_002778332.1">
    <property type="nucleotide sequence ID" value="XM_002778286.1"/>
</dbReference>
<dbReference type="InParanoid" id="C5KZG7"/>